<dbReference type="InterPro" id="IPR028081">
    <property type="entry name" value="Leu-bd"/>
</dbReference>
<gene>
    <name evidence="6" type="ORF">CBW24_03785</name>
</gene>
<keyword evidence="7" id="KW-1185">Reference proteome</keyword>
<proteinExistence type="inferred from homology"/>
<reference evidence="6 7" key="1">
    <citation type="submission" date="2017-05" db="EMBL/GenBank/DDBJ databases">
        <title>Comparative genomic and metabolic analysis of manganese-oxidizing mechanisms in Celeribater manganoxidans DY25T: its adaption to the environment of polymetallic nodule.</title>
        <authorList>
            <person name="Wang X."/>
        </authorList>
    </citation>
    <scope>NUCLEOTIDE SEQUENCE [LARGE SCALE GENOMIC DNA]</scope>
    <source>
        <strain evidence="6 7">DY25</strain>
    </source>
</reference>
<evidence type="ECO:0000256" key="1">
    <source>
        <dbReference type="ARBA" id="ARBA00010062"/>
    </source>
</evidence>
<dbReference type="AlphaFoldDB" id="A0A291LX38"/>
<evidence type="ECO:0000313" key="6">
    <source>
        <dbReference type="EMBL" id="ATI41207.1"/>
    </source>
</evidence>
<evidence type="ECO:0000259" key="5">
    <source>
        <dbReference type="Pfam" id="PF13458"/>
    </source>
</evidence>
<feature type="domain" description="Leucine-binding protein" evidence="5">
    <location>
        <begin position="31"/>
        <end position="379"/>
    </location>
</feature>
<dbReference type="GO" id="GO:0006865">
    <property type="term" value="P:amino acid transport"/>
    <property type="evidence" value="ECO:0007669"/>
    <property type="project" value="UniProtKB-KW"/>
</dbReference>
<dbReference type="InterPro" id="IPR028082">
    <property type="entry name" value="Peripla_BP_I"/>
</dbReference>
<dbReference type="Gene3D" id="3.40.50.2300">
    <property type="match status" value="2"/>
</dbReference>
<evidence type="ECO:0000313" key="7">
    <source>
        <dbReference type="Proteomes" id="UP000219050"/>
    </source>
</evidence>
<evidence type="ECO:0000256" key="2">
    <source>
        <dbReference type="ARBA" id="ARBA00022729"/>
    </source>
</evidence>
<dbReference type="Pfam" id="PF13458">
    <property type="entry name" value="Peripla_BP_6"/>
    <property type="match status" value="1"/>
</dbReference>
<keyword evidence="3" id="KW-0813">Transport</keyword>
<dbReference type="EMBL" id="CP021404">
    <property type="protein sequence ID" value="ATI41207.1"/>
    <property type="molecule type" value="Genomic_DNA"/>
</dbReference>
<dbReference type="Proteomes" id="UP000219050">
    <property type="component" value="Chromosome"/>
</dbReference>
<keyword evidence="3" id="KW-0029">Amino-acid transport</keyword>
<evidence type="ECO:0000256" key="3">
    <source>
        <dbReference type="ARBA" id="ARBA00022970"/>
    </source>
</evidence>
<keyword evidence="2 4" id="KW-0732">Signal</keyword>
<evidence type="ECO:0000256" key="4">
    <source>
        <dbReference type="SAM" id="SignalP"/>
    </source>
</evidence>
<dbReference type="SUPFAM" id="SSF53822">
    <property type="entry name" value="Periplasmic binding protein-like I"/>
    <property type="match status" value="1"/>
</dbReference>
<dbReference type="RefSeq" id="WP_088663351.1">
    <property type="nucleotide sequence ID" value="NZ_CP021404.1"/>
</dbReference>
<dbReference type="InterPro" id="IPR051010">
    <property type="entry name" value="BCAA_transport"/>
</dbReference>
<protein>
    <recommendedName>
        <fullName evidence="5">Leucine-binding protein domain-containing protein</fullName>
    </recommendedName>
</protein>
<dbReference type="PANTHER" id="PTHR30483:SF37">
    <property type="entry name" value="ABC TRANSPORTER SUBSTRATE-BINDING PROTEIN"/>
    <property type="match status" value="1"/>
</dbReference>
<dbReference type="CDD" id="cd06345">
    <property type="entry name" value="PBP1_ABC_ligand_binding-like"/>
    <property type="match status" value="1"/>
</dbReference>
<comment type="similarity">
    <text evidence="1">Belongs to the leucine-binding protein family.</text>
</comment>
<feature type="chain" id="PRO_5012132168" description="Leucine-binding protein domain-containing protein" evidence="4">
    <location>
        <begin position="29"/>
        <end position="409"/>
    </location>
</feature>
<name>A0A291LX38_9RHOB</name>
<organism evidence="6 7">
    <name type="scientific">Pacificitalea manganoxidans</name>
    <dbReference type="NCBI Taxonomy" id="1411902"/>
    <lineage>
        <taxon>Bacteria</taxon>
        <taxon>Pseudomonadati</taxon>
        <taxon>Pseudomonadota</taxon>
        <taxon>Alphaproteobacteria</taxon>
        <taxon>Rhodobacterales</taxon>
        <taxon>Paracoccaceae</taxon>
        <taxon>Pacificitalea</taxon>
    </lineage>
</organism>
<feature type="signal peptide" evidence="4">
    <location>
        <begin position="1"/>
        <end position="28"/>
    </location>
</feature>
<dbReference type="KEGG" id="cmag:CBW24_03785"/>
<accession>A0A291LX38</accession>
<dbReference type="OrthoDB" id="9768099at2"/>
<dbReference type="PANTHER" id="PTHR30483">
    <property type="entry name" value="LEUCINE-SPECIFIC-BINDING PROTEIN"/>
    <property type="match status" value="1"/>
</dbReference>
<sequence length="409" mass="43872">MALKTTQRLSTGMLSAALALGLASGVSAQETVKIGVIGPMTGPAANTGIAHRQGMELAVKDWNDGTAETVSDTPPTAELVFEDSNSKPEVGISAAQRLMTRESVDMIIGDTLHSHVTMALMEMAPQYGVPILSAEPVSSAIADKVTADPERYKLYWKGNYNSDGYGEAVHSFYQWAFENGVIEEGNKTIAFVVEDTDYGLANAEKIGELFEESGWTVAATETAPTGTTDFYPQLSKLRDLDPAVLVSVFTLANSGISFVRQLGEQALEASHLGIFYPTRPEFMEAAPEIAEGMIWAALQFSPDVTPAHQEFSDRIAAEFDTPANYSHAHAYCTMMVALRAVDAAGSTDADAVADEIGKTEYDCLVGKFQFGEDHTVMSGADSIPLPVAQIQDGQSQIIWPENVATAEPK</sequence>